<dbReference type="AlphaFoldDB" id="A0AA37SYY6"/>
<dbReference type="Gene3D" id="2.160.10.10">
    <property type="entry name" value="Hexapeptide repeat proteins"/>
    <property type="match status" value="1"/>
</dbReference>
<gene>
    <name evidence="8" type="primary">perB</name>
    <name evidence="8" type="ORF">GCM10007852_15430</name>
</gene>
<sequence>MSIELPSLVILGAGGHAKVVIETAKRTNKYSDFHIFDDNSRASRVLNCSIAGKCDDALSKDWCGSEFFVAIGNNDIRSELIAKLHKQSRCIATLIDPSAMVSQSATIGAGVIIVAGAIVNADAVISDGSIINTAATVDHDCVVAECAHIAPGVNLCGGVKIGEKALIGVGSSVLPGCKIGKHAVVGGGSTVIRDINANIVVAGSPAVSIR</sequence>
<feature type="site" description="Increases basicity of active site His" evidence="5">
    <location>
        <position position="140"/>
    </location>
</feature>
<comment type="caution">
    <text evidence="8">The sequence shown here is derived from an EMBL/GenBank/DDBJ whole genome shotgun (WGS) entry which is preliminary data.</text>
</comment>
<evidence type="ECO:0000259" key="7">
    <source>
        <dbReference type="Pfam" id="PF17836"/>
    </source>
</evidence>
<dbReference type="Pfam" id="PF17836">
    <property type="entry name" value="PglD_N"/>
    <property type="match status" value="1"/>
</dbReference>
<evidence type="ECO:0000256" key="6">
    <source>
        <dbReference type="PIRSR" id="PIRSR620019-2"/>
    </source>
</evidence>
<feature type="binding site" evidence="6">
    <location>
        <position position="72"/>
    </location>
    <ligand>
        <name>substrate</name>
    </ligand>
</feature>
<dbReference type="InterPro" id="IPR020019">
    <property type="entry name" value="AcTrfase_PglD-like"/>
</dbReference>
<dbReference type="SUPFAM" id="SSF51161">
    <property type="entry name" value="Trimeric LpxA-like enzymes"/>
    <property type="match status" value="1"/>
</dbReference>
<feature type="binding site" evidence="6">
    <location>
        <position position="187"/>
    </location>
    <ligand>
        <name>acetyl-CoA</name>
        <dbReference type="ChEBI" id="CHEBI:57288"/>
    </ligand>
</feature>
<evidence type="ECO:0000256" key="2">
    <source>
        <dbReference type="ARBA" id="ARBA00022679"/>
    </source>
</evidence>
<reference evidence="8" key="1">
    <citation type="journal article" date="2014" name="Int. J. Syst. Evol. Microbiol.">
        <title>Complete genome sequence of Corynebacterium casei LMG S-19264T (=DSM 44701T), isolated from a smear-ripened cheese.</title>
        <authorList>
            <consortium name="US DOE Joint Genome Institute (JGI-PGF)"/>
            <person name="Walter F."/>
            <person name="Albersmeier A."/>
            <person name="Kalinowski J."/>
            <person name="Ruckert C."/>
        </authorList>
    </citation>
    <scope>NUCLEOTIDE SEQUENCE</scope>
    <source>
        <strain evidence="8">NBRC 110023</strain>
    </source>
</reference>
<dbReference type="InterPro" id="IPR041561">
    <property type="entry name" value="PglD_N"/>
</dbReference>
<name>A0AA37SYY6_9ALTE</name>
<dbReference type="EMBL" id="BSOT01000005">
    <property type="protein sequence ID" value="GLR70635.1"/>
    <property type="molecule type" value="Genomic_DNA"/>
</dbReference>
<dbReference type="RefSeq" id="WP_284216923.1">
    <property type="nucleotide sequence ID" value="NZ_BSOT01000005.1"/>
</dbReference>
<dbReference type="Proteomes" id="UP001156601">
    <property type="component" value="Unassembled WGS sequence"/>
</dbReference>
<dbReference type="Gene3D" id="3.40.50.20">
    <property type="match status" value="1"/>
</dbReference>
<feature type="domain" description="PglD N-terminal" evidence="7">
    <location>
        <begin position="8"/>
        <end position="84"/>
    </location>
</feature>
<evidence type="ECO:0000256" key="3">
    <source>
        <dbReference type="ARBA" id="ARBA00022737"/>
    </source>
</evidence>
<accession>A0AA37SYY6</accession>
<feature type="active site" description="Proton acceptor" evidence="5">
    <location>
        <position position="139"/>
    </location>
</feature>
<dbReference type="PANTHER" id="PTHR43300">
    <property type="entry name" value="ACETYLTRANSFERASE"/>
    <property type="match status" value="1"/>
</dbReference>
<evidence type="ECO:0000256" key="4">
    <source>
        <dbReference type="ARBA" id="ARBA00023315"/>
    </source>
</evidence>
<dbReference type="InterPro" id="IPR001451">
    <property type="entry name" value="Hexapep"/>
</dbReference>
<evidence type="ECO:0000256" key="1">
    <source>
        <dbReference type="ARBA" id="ARBA00007274"/>
    </source>
</evidence>
<dbReference type="NCBIfam" id="TIGR03570">
    <property type="entry name" value="NeuD_NnaD"/>
    <property type="match status" value="1"/>
</dbReference>
<evidence type="ECO:0000256" key="5">
    <source>
        <dbReference type="PIRSR" id="PIRSR620019-1"/>
    </source>
</evidence>
<evidence type="ECO:0000313" key="8">
    <source>
        <dbReference type="EMBL" id="GLR70635.1"/>
    </source>
</evidence>
<dbReference type="InterPro" id="IPR018357">
    <property type="entry name" value="Hexapep_transf_CS"/>
</dbReference>
<keyword evidence="2 8" id="KW-0808">Transferase</keyword>
<comment type="similarity">
    <text evidence="1">Belongs to the transferase hexapeptide repeat family.</text>
</comment>
<dbReference type="PROSITE" id="PS00101">
    <property type="entry name" value="HEXAPEP_TRANSFERASES"/>
    <property type="match status" value="1"/>
</dbReference>
<dbReference type="GO" id="GO:0016746">
    <property type="term" value="F:acyltransferase activity"/>
    <property type="evidence" value="ECO:0007669"/>
    <property type="project" value="UniProtKB-KW"/>
</dbReference>
<evidence type="ECO:0000313" key="9">
    <source>
        <dbReference type="Proteomes" id="UP001156601"/>
    </source>
</evidence>
<dbReference type="InterPro" id="IPR011004">
    <property type="entry name" value="Trimer_LpxA-like_sf"/>
</dbReference>
<dbReference type="InterPro" id="IPR050179">
    <property type="entry name" value="Trans_hexapeptide_repeat"/>
</dbReference>
<proteinExistence type="inferred from homology"/>
<feature type="binding site" evidence="6">
    <location>
        <position position="148"/>
    </location>
    <ligand>
        <name>acetyl-CoA</name>
        <dbReference type="ChEBI" id="CHEBI:57288"/>
    </ligand>
</feature>
<keyword evidence="4" id="KW-0012">Acyltransferase</keyword>
<dbReference type="CDD" id="cd03360">
    <property type="entry name" value="LbH_AT_putative"/>
    <property type="match status" value="1"/>
</dbReference>
<reference evidence="8" key="2">
    <citation type="submission" date="2023-01" db="EMBL/GenBank/DDBJ databases">
        <title>Draft genome sequence of Agaribacter marinus strain NBRC 110023.</title>
        <authorList>
            <person name="Sun Q."/>
            <person name="Mori K."/>
        </authorList>
    </citation>
    <scope>NUCLEOTIDE SEQUENCE</scope>
    <source>
        <strain evidence="8">NBRC 110023</strain>
    </source>
</reference>
<protein>
    <submittedName>
        <fullName evidence="8">Hexapeptide transferase</fullName>
    </submittedName>
</protein>
<dbReference type="PANTHER" id="PTHR43300:SF7">
    <property type="entry name" value="UDP-N-ACETYLBACILLOSAMINE N-ACETYLTRANSFERASE"/>
    <property type="match status" value="1"/>
</dbReference>
<organism evidence="8 9">
    <name type="scientific">Agaribacter marinus</name>
    <dbReference type="NCBI Taxonomy" id="1431249"/>
    <lineage>
        <taxon>Bacteria</taxon>
        <taxon>Pseudomonadati</taxon>
        <taxon>Pseudomonadota</taxon>
        <taxon>Gammaproteobacteria</taxon>
        <taxon>Alteromonadales</taxon>
        <taxon>Alteromonadaceae</taxon>
        <taxon>Agaribacter</taxon>
    </lineage>
</organism>
<dbReference type="Pfam" id="PF00132">
    <property type="entry name" value="Hexapep"/>
    <property type="match status" value="1"/>
</dbReference>
<keyword evidence="9" id="KW-1185">Reference proteome</keyword>
<keyword evidence="3" id="KW-0677">Repeat</keyword>